<evidence type="ECO:0000313" key="2">
    <source>
        <dbReference type="Proteomes" id="UP000660270"/>
    </source>
</evidence>
<dbReference type="Gene3D" id="2.60.40.10">
    <property type="entry name" value="Immunoglobulins"/>
    <property type="match status" value="1"/>
</dbReference>
<accession>A0ABR8IZ07</accession>
<comment type="caution">
    <text evidence="1">The sequence shown here is derived from an EMBL/GenBank/DDBJ whole genome shotgun (WGS) entry which is preliminary data.</text>
</comment>
<proteinExistence type="predicted"/>
<sequence length="273" mass="30443">MKRKIAKILPLFCWFPLGFTPMIAYGQLSVSPLTIQRQAESGQARGVINISNNSNKPYRARVSLSPFTYNQEGLQVLQSSPNDLTPYLTFSPRELVIESGQQRSIRFNARLLPSLPQGEYRAMFSVEELQDNSSTETNQVSVVVNIAATIYVINGDFVPKVGVEKVFYDGQKKQIRLLVNNTGEATARVKNEWNLSQDGKTVDSGKVEETTIIAKGNRYVEISYPPQGKTLTPGNYQLSGKLSWNAKKAENLPFNLNFTVSPADINPQKKPPQ</sequence>
<dbReference type="RefSeq" id="WP_190386439.1">
    <property type="nucleotide sequence ID" value="NZ_JACJTM010000089.1"/>
</dbReference>
<dbReference type="InterPro" id="IPR013783">
    <property type="entry name" value="Ig-like_fold"/>
</dbReference>
<keyword evidence="2" id="KW-1185">Reference proteome</keyword>
<dbReference type="EMBL" id="JACJTM010000089">
    <property type="protein sequence ID" value="MBD2687443.1"/>
    <property type="molecule type" value="Genomic_DNA"/>
</dbReference>
<protein>
    <submittedName>
        <fullName evidence="1">P pilus assembly protein, chaperone PapD</fullName>
    </submittedName>
</protein>
<gene>
    <name evidence="1" type="ORF">H6G43_20045</name>
</gene>
<evidence type="ECO:0000313" key="1">
    <source>
        <dbReference type="EMBL" id="MBD2687443.1"/>
    </source>
</evidence>
<reference evidence="1 2" key="1">
    <citation type="journal article" date="2020" name="ISME J.">
        <title>Comparative genomics reveals insights into cyanobacterial evolution and habitat adaptation.</title>
        <authorList>
            <person name="Chen M.Y."/>
            <person name="Teng W.K."/>
            <person name="Zhao L."/>
            <person name="Hu C.X."/>
            <person name="Zhou Y.K."/>
            <person name="Han B.P."/>
            <person name="Song L.R."/>
            <person name="Shu W.S."/>
        </authorList>
    </citation>
    <scope>NUCLEOTIDE SEQUENCE [LARGE SCALE GENOMIC DNA]</scope>
    <source>
        <strain evidence="1 2">FACHB-1249</strain>
    </source>
</reference>
<name>A0ABR8IZ07_APHFL</name>
<dbReference type="GeneID" id="78217545"/>
<dbReference type="Proteomes" id="UP000660270">
    <property type="component" value="Unassembled WGS sequence"/>
</dbReference>
<organism evidence="1 2">
    <name type="scientific">Aphanizomenon flos-aquae FACHB-1249</name>
    <dbReference type="NCBI Taxonomy" id="2692889"/>
    <lineage>
        <taxon>Bacteria</taxon>
        <taxon>Bacillati</taxon>
        <taxon>Cyanobacteriota</taxon>
        <taxon>Cyanophyceae</taxon>
        <taxon>Nostocales</taxon>
        <taxon>Aphanizomenonaceae</taxon>
        <taxon>Aphanizomenon</taxon>
    </lineage>
</organism>